<dbReference type="Proteomes" id="UP001232148">
    <property type="component" value="Unassembled WGS sequence"/>
</dbReference>
<proteinExistence type="predicted"/>
<protein>
    <submittedName>
        <fullName evidence="1">Uncharacterized protein</fullName>
    </submittedName>
</protein>
<name>A0AAD9HPM5_9PEZI</name>
<evidence type="ECO:0000313" key="1">
    <source>
        <dbReference type="EMBL" id="KAK2031867.1"/>
    </source>
</evidence>
<keyword evidence="2" id="KW-1185">Reference proteome</keyword>
<evidence type="ECO:0000313" key="2">
    <source>
        <dbReference type="Proteomes" id="UP001232148"/>
    </source>
</evidence>
<comment type="caution">
    <text evidence="1">The sequence shown here is derived from an EMBL/GenBank/DDBJ whole genome shotgun (WGS) entry which is preliminary data.</text>
</comment>
<dbReference type="AlphaFoldDB" id="A0AAD9HPM5"/>
<gene>
    <name evidence="1" type="ORF">LX32DRAFT_246242</name>
</gene>
<organism evidence="1 2">
    <name type="scientific">Colletotrichum zoysiae</name>
    <dbReference type="NCBI Taxonomy" id="1216348"/>
    <lineage>
        <taxon>Eukaryota</taxon>
        <taxon>Fungi</taxon>
        <taxon>Dikarya</taxon>
        <taxon>Ascomycota</taxon>
        <taxon>Pezizomycotina</taxon>
        <taxon>Sordariomycetes</taxon>
        <taxon>Hypocreomycetidae</taxon>
        <taxon>Glomerellales</taxon>
        <taxon>Glomerellaceae</taxon>
        <taxon>Colletotrichum</taxon>
        <taxon>Colletotrichum graminicola species complex</taxon>
    </lineage>
</organism>
<reference evidence="1" key="1">
    <citation type="submission" date="2021-06" db="EMBL/GenBank/DDBJ databases">
        <title>Comparative genomics, transcriptomics and evolutionary studies reveal genomic signatures of adaptation to plant cell wall in hemibiotrophic fungi.</title>
        <authorList>
            <consortium name="DOE Joint Genome Institute"/>
            <person name="Baroncelli R."/>
            <person name="Diaz J.F."/>
            <person name="Benocci T."/>
            <person name="Peng M."/>
            <person name="Battaglia E."/>
            <person name="Haridas S."/>
            <person name="Andreopoulos W."/>
            <person name="Labutti K."/>
            <person name="Pangilinan J."/>
            <person name="Floch G.L."/>
            <person name="Makela M.R."/>
            <person name="Henrissat B."/>
            <person name="Grigoriev I.V."/>
            <person name="Crouch J.A."/>
            <person name="De Vries R.P."/>
            <person name="Sukno S.A."/>
            <person name="Thon M.R."/>
        </authorList>
    </citation>
    <scope>NUCLEOTIDE SEQUENCE</scope>
    <source>
        <strain evidence="1">MAFF235873</strain>
    </source>
</reference>
<dbReference type="EMBL" id="MU842836">
    <property type="protein sequence ID" value="KAK2031867.1"/>
    <property type="molecule type" value="Genomic_DNA"/>
</dbReference>
<sequence length="159" mass="17591">MPFQAVLSFRRELQQTAQRSRIQASQKELIITSPEKRPETCAWHPWHRSFCKLVPVNCPDLLSEADAAVPTCQKGQPAGACCLYLTLFSANLSSTHTIHPCLEILVLGEFPTISCPRNFLFPTVSAIPSFFSSSFSILPALQDLAQFCLFIVYGSSILG</sequence>
<accession>A0AAD9HPM5</accession>